<feature type="domain" description="MurL C-terminal" evidence="1">
    <location>
        <begin position="358"/>
        <end position="430"/>
    </location>
</feature>
<proteinExistence type="predicted"/>
<dbReference type="Proteomes" id="UP001499854">
    <property type="component" value="Unassembled WGS sequence"/>
</dbReference>
<keyword evidence="4" id="KW-1185">Reference proteome</keyword>
<dbReference type="Pfam" id="PF26299">
    <property type="entry name" value="MurL_N"/>
    <property type="match status" value="1"/>
</dbReference>
<dbReference type="InterPro" id="IPR058741">
    <property type="entry name" value="MurL_C"/>
</dbReference>
<sequence>MAEEHYSSPSAPGSPLTARPEFDVVVREFVLDDGPASLHYRVDVGDLTFSSSISYMSIPGWSDVFTVLPVGKNALRLVSALIAWDAMRFLALGGERLVLPPGLPCDATVSAIWRRCFLSQFGEWRYRNGIRYHGRMPELLSPTPPWAEELPGGGATPRTGSRALLANGGGKDSLAGMLILNGSGIDHDVYEGYLPVGGDHELQRRLLDDLRTSAATHHTNVVRVYVHDDFYRRPASVFADAGVKVDHYLTDFAVGHTANYVGYMPIILHGGYDRVWFNIERSADDSHVTWHGEQISHQWCKSKEYQAISAHLFSELTGCNWFKGFDSTLRGLYDHAIYRLVATRPDLLQRTHSCNYGKPWCGHCPKCCFCYLMTSAFLGEDYARRLLGVRESLLADPRNLPVWASLMDSSQVAWECVPSHQEVVTAVDQCLARGIDYPVLRRYAPDPATAARLRARFVDVDWERVPAPITAAVRDLTRNSGVLSQVR</sequence>
<dbReference type="InterPro" id="IPR058740">
    <property type="entry name" value="MurL_N"/>
</dbReference>
<dbReference type="EMBL" id="BAAAQM010000017">
    <property type="protein sequence ID" value="GAA1971521.1"/>
    <property type="molecule type" value="Genomic_DNA"/>
</dbReference>
<organism evidence="3 4">
    <name type="scientific">Catenulispora subtropica</name>
    <dbReference type="NCBI Taxonomy" id="450798"/>
    <lineage>
        <taxon>Bacteria</taxon>
        <taxon>Bacillati</taxon>
        <taxon>Actinomycetota</taxon>
        <taxon>Actinomycetes</taxon>
        <taxon>Catenulisporales</taxon>
        <taxon>Catenulisporaceae</taxon>
        <taxon>Catenulispora</taxon>
    </lineage>
</organism>
<evidence type="ECO:0000313" key="4">
    <source>
        <dbReference type="Proteomes" id="UP001499854"/>
    </source>
</evidence>
<protein>
    <submittedName>
        <fullName evidence="3">UDP-N-acetyl-alpha-D-muramoyl-L-alanyl-L-glutamat e epimerase</fullName>
    </submittedName>
</protein>
<dbReference type="RefSeq" id="WP_344657963.1">
    <property type="nucleotide sequence ID" value="NZ_BAAAQM010000017.1"/>
</dbReference>
<dbReference type="Pfam" id="PF26298">
    <property type="entry name" value="MurL_epimerase_C"/>
    <property type="match status" value="1"/>
</dbReference>
<evidence type="ECO:0000259" key="1">
    <source>
        <dbReference type="Pfam" id="PF26298"/>
    </source>
</evidence>
<accession>A0ABN2RM41</accession>
<evidence type="ECO:0000259" key="2">
    <source>
        <dbReference type="Pfam" id="PF26299"/>
    </source>
</evidence>
<name>A0ABN2RM41_9ACTN</name>
<reference evidence="3 4" key="1">
    <citation type="journal article" date="2019" name="Int. J. Syst. Evol. Microbiol.">
        <title>The Global Catalogue of Microorganisms (GCM) 10K type strain sequencing project: providing services to taxonomists for standard genome sequencing and annotation.</title>
        <authorList>
            <consortium name="The Broad Institute Genomics Platform"/>
            <consortium name="The Broad Institute Genome Sequencing Center for Infectious Disease"/>
            <person name="Wu L."/>
            <person name="Ma J."/>
        </authorList>
    </citation>
    <scope>NUCLEOTIDE SEQUENCE [LARGE SCALE GENOMIC DNA]</scope>
    <source>
        <strain evidence="3 4">JCM 16013</strain>
    </source>
</reference>
<gene>
    <name evidence="3" type="primary">murL</name>
    <name evidence="3" type="ORF">GCM10009838_33600</name>
</gene>
<evidence type="ECO:0000313" key="3">
    <source>
        <dbReference type="EMBL" id="GAA1971521.1"/>
    </source>
</evidence>
<comment type="caution">
    <text evidence="3">The sequence shown here is derived from an EMBL/GenBank/DDBJ whole genome shotgun (WGS) entry which is preliminary data.</text>
</comment>
<feature type="domain" description="MurL N-terminal" evidence="2">
    <location>
        <begin position="21"/>
        <end position="187"/>
    </location>
</feature>